<dbReference type="GO" id="GO:0051028">
    <property type="term" value="P:mRNA transport"/>
    <property type="evidence" value="ECO:0007669"/>
    <property type="project" value="UniProtKB-UniRule"/>
</dbReference>
<keyword evidence="2" id="KW-0653">Protein transport</keyword>
<sequence>MAFNPAFEAIGKNFAKIYYDTFDTNRASLAPLYESTSMLTFEGEQFQGRDDIIKKLVGLPFSTVQHVITTCDCQPSTDNGVLVFVVGQLKTDNDHPHSFSQCFHLRPQSAQTNTFVVLNDMFRLALHHV</sequence>
<proteinExistence type="predicted"/>
<dbReference type="InterPro" id="IPR045875">
    <property type="entry name" value="NTF2"/>
</dbReference>
<dbReference type="EMBL" id="RCHS01001279">
    <property type="protein sequence ID" value="RMX54338.1"/>
    <property type="molecule type" value="Genomic_DNA"/>
</dbReference>
<dbReference type="GO" id="GO:0006606">
    <property type="term" value="P:protein import into nucleus"/>
    <property type="evidence" value="ECO:0007669"/>
    <property type="project" value="UniProtKB-ARBA"/>
</dbReference>
<reference evidence="4 5" key="1">
    <citation type="journal article" date="2018" name="Sci. Rep.">
        <title>Comparative analysis of the Pocillopora damicornis genome highlights role of immune system in coral evolution.</title>
        <authorList>
            <person name="Cunning R."/>
            <person name="Bay R.A."/>
            <person name="Gillette P."/>
            <person name="Baker A.C."/>
            <person name="Traylor-Knowles N."/>
        </authorList>
    </citation>
    <scope>NUCLEOTIDE SEQUENCE [LARGE SCALE GENOMIC DNA]</scope>
    <source>
        <strain evidence="4">RSMAS</strain>
        <tissue evidence="4">Whole animal</tissue>
    </source>
</reference>
<accession>A0A3M6ULW4</accession>
<dbReference type="CDD" id="cd00780">
    <property type="entry name" value="NTF2"/>
    <property type="match status" value="1"/>
</dbReference>
<dbReference type="InterPro" id="IPR018222">
    <property type="entry name" value="Nuclear_transport_factor_2_euk"/>
</dbReference>
<feature type="domain" description="NTF2" evidence="3">
    <location>
        <begin position="10"/>
        <end position="124"/>
    </location>
</feature>
<dbReference type="Gene3D" id="3.10.450.50">
    <property type="match status" value="1"/>
</dbReference>
<dbReference type="AlphaFoldDB" id="A0A3M6ULW4"/>
<comment type="function">
    <text evidence="2">Has a role in nuclear-cytoplasmic transport of proteins and mRNAs.</text>
</comment>
<evidence type="ECO:0000256" key="1">
    <source>
        <dbReference type="ARBA" id="ARBA00022490"/>
    </source>
</evidence>
<evidence type="ECO:0000313" key="5">
    <source>
        <dbReference type="Proteomes" id="UP000275408"/>
    </source>
</evidence>
<name>A0A3M6ULW4_POCDA</name>
<dbReference type="PROSITE" id="PS50177">
    <property type="entry name" value="NTF2_DOMAIN"/>
    <property type="match status" value="1"/>
</dbReference>
<dbReference type="GO" id="GO:0005737">
    <property type="term" value="C:cytoplasm"/>
    <property type="evidence" value="ECO:0007669"/>
    <property type="project" value="UniProtKB-SubCell"/>
</dbReference>
<dbReference type="OMA" id="QFVEYYY"/>
<protein>
    <recommendedName>
        <fullName evidence="2">Nuclear transport factor 2</fullName>
        <shortName evidence="2">NTF-2</shortName>
    </recommendedName>
</protein>
<keyword evidence="2" id="KW-0539">Nucleus</keyword>
<dbReference type="InterPro" id="IPR032710">
    <property type="entry name" value="NTF2-like_dom_sf"/>
</dbReference>
<dbReference type="PANTHER" id="PTHR12612">
    <property type="entry name" value="NUCLEAR TRANSPORT FACTOR 2"/>
    <property type="match status" value="1"/>
</dbReference>
<dbReference type="InterPro" id="IPR002075">
    <property type="entry name" value="NTF2_dom"/>
</dbReference>
<dbReference type="FunFam" id="3.10.450.50:FF:000005">
    <property type="entry name" value="Nuclear transport factor 2"/>
    <property type="match status" value="1"/>
</dbReference>
<dbReference type="Pfam" id="PF02136">
    <property type="entry name" value="NTF2"/>
    <property type="match status" value="1"/>
</dbReference>
<evidence type="ECO:0000256" key="2">
    <source>
        <dbReference type="RuleBase" id="RU369002"/>
    </source>
</evidence>
<gene>
    <name evidence="4" type="ORF">pdam_00022123</name>
</gene>
<organism evidence="4 5">
    <name type="scientific">Pocillopora damicornis</name>
    <name type="common">Cauliflower coral</name>
    <name type="synonym">Millepora damicornis</name>
    <dbReference type="NCBI Taxonomy" id="46731"/>
    <lineage>
        <taxon>Eukaryota</taxon>
        <taxon>Metazoa</taxon>
        <taxon>Cnidaria</taxon>
        <taxon>Anthozoa</taxon>
        <taxon>Hexacorallia</taxon>
        <taxon>Scleractinia</taxon>
        <taxon>Astrocoeniina</taxon>
        <taxon>Pocilloporidae</taxon>
        <taxon>Pocillopora</taxon>
    </lineage>
</organism>
<keyword evidence="2" id="KW-0813">Transport</keyword>
<evidence type="ECO:0000259" key="3">
    <source>
        <dbReference type="PROSITE" id="PS50177"/>
    </source>
</evidence>
<dbReference type="OrthoDB" id="6507044at2759"/>
<keyword evidence="1 2" id="KW-0963">Cytoplasm</keyword>
<keyword evidence="5" id="KW-1185">Reference proteome</keyword>
<evidence type="ECO:0000313" key="4">
    <source>
        <dbReference type="EMBL" id="RMX54338.1"/>
    </source>
</evidence>
<dbReference type="STRING" id="46731.A0A3M6ULW4"/>
<comment type="caution">
    <text evidence="4">The sequence shown here is derived from an EMBL/GenBank/DDBJ whole genome shotgun (WGS) entry which is preliminary data.</text>
</comment>
<dbReference type="SUPFAM" id="SSF54427">
    <property type="entry name" value="NTF2-like"/>
    <property type="match status" value="1"/>
</dbReference>
<dbReference type="GO" id="GO:0005635">
    <property type="term" value="C:nuclear envelope"/>
    <property type="evidence" value="ECO:0007669"/>
    <property type="project" value="UniProtKB-ARBA"/>
</dbReference>
<dbReference type="Proteomes" id="UP000275408">
    <property type="component" value="Unassembled WGS sequence"/>
</dbReference>
<comment type="subcellular location">
    <subcellularLocation>
        <location evidence="2">Cytoplasm</location>
    </subcellularLocation>
    <subcellularLocation>
        <location evidence="2">Nucleus</location>
    </subcellularLocation>
</comment>